<evidence type="ECO:0000313" key="3">
    <source>
        <dbReference type="Proteomes" id="UP000662857"/>
    </source>
</evidence>
<dbReference type="InterPro" id="IPR025238">
    <property type="entry name" value="DUF4184"/>
</dbReference>
<proteinExistence type="predicted"/>
<protein>
    <submittedName>
        <fullName evidence="2">DUF4184 family protein</fullName>
    </submittedName>
</protein>
<dbReference type="AlphaFoldDB" id="A0A895YHG1"/>
<dbReference type="RefSeq" id="WP_239677113.1">
    <property type="nucleotide sequence ID" value="NZ_CP070499.1"/>
</dbReference>
<keyword evidence="1" id="KW-0812">Transmembrane</keyword>
<dbReference type="Pfam" id="PF13803">
    <property type="entry name" value="DUF4184"/>
    <property type="match status" value="1"/>
</dbReference>
<evidence type="ECO:0000313" key="2">
    <source>
        <dbReference type="EMBL" id="QSB14949.1"/>
    </source>
</evidence>
<feature type="transmembrane region" description="Helical" evidence="1">
    <location>
        <begin position="152"/>
        <end position="175"/>
    </location>
</feature>
<dbReference type="Proteomes" id="UP000662857">
    <property type="component" value="Chromosome"/>
</dbReference>
<evidence type="ECO:0000256" key="1">
    <source>
        <dbReference type="SAM" id="Phobius"/>
    </source>
</evidence>
<feature type="transmembrane region" description="Helical" evidence="1">
    <location>
        <begin position="104"/>
        <end position="121"/>
    </location>
</feature>
<name>A0A895YHG1_9ACTN</name>
<reference evidence="2" key="1">
    <citation type="submission" date="2021-02" db="EMBL/GenBank/DDBJ databases">
        <title>Natrosporangium hydrolyticum gen. nov., sp. nov, a haloalkaliphilic actinobacterium from a soda solonchak soil.</title>
        <authorList>
            <person name="Sorokin D.Y."/>
            <person name="Khijniak T.V."/>
            <person name="Zakharycheva A.P."/>
            <person name="Boueva O.V."/>
            <person name="Ariskina E.V."/>
            <person name="Hahnke R.L."/>
            <person name="Bunk B."/>
            <person name="Sproer C."/>
            <person name="Schumann P."/>
            <person name="Evtushenko L.I."/>
            <person name="Kublanov I.V."/>
        </authorList>
    </citation>
    <scope>NUCLEOTIDE SEQUENCE</scope>
    <source>
        <strain evidence="2">DSM 106523</strain>
    </source>
</reference>
<accession>A0A895YHG1</accession>
<gene>
    <name evidence="2" type="ORF">JQS43_00695</name>
</gene>
<keyword evidence="1" id="KW-1133">Transmembrane helix</keyword>
<dbReference type="KEGG" id="nhy:JQS43_00695"/>
<feature type="transmembrane region" description="Helical" evidence="1">
    <location>
        <begin position="53"/>
        <end position="71"/>
    </location>
</feature>
<feature type="transmembrane region" description="Helical" evidence="1">
    <location>
        <begin position="228"/>
        <end position="248"/>
    </location>
</feature>
<keyword evidence="3" id="KW-1185">Reference proteome</keyword>
<keyword evidence="1" id="KW-0472">Membrane</keyword>
<sequence length="256" mass="28195">MPATFPSHAAVVLPVKLAWPRRFDGVALVVGSAAPDMYYALNGYVVVPPTHNLPGLFWFALPVTLLATFLIRRSAPTIAVHLPARPGWLALRDYGVLGQVRHRWYVTVYSALLGSASHVLWDGFTHHPQIAHGFGVRWVPALTAEAWPGVPWWLLAQHASTVLGAIAALGMAVYLGRRRLLRRWHGEPPPAPYAPWAFWSAAGAVVALYPLTWPLLRFQYATYVQGVRMLLAFGFALLAGAVAARLFARRQVERAG</sequence>
<dbReference type="EMBL" id="CP070499">
    <property type="protein sequence ID" value="QSB14949.1"/>
    <property type="molecule type" value="Genomic_DNA"/>
</dbReference>
<organism evidence="2 3">
    <name type="scientific">Natronosporangium hydrolyticum</name>
    <dbReference type="NCBI Taxonomy" id="2811111"/>
    <lineage>
        <taxon>Bacteria</taxon>
        <taxon>Bacillati</taxon>
        <taxon>Actinomycetota</taxon>
        <taxon>Actinomycetes</taxon>
        <taxon>Micromonosporales</taxon>
        <taxon>Micromonosporaceae</taxon>
        <taxon>Natronosporangium</taxon>
    </lineage>
</organism>
<feature type="transmembrane region" description="Helical" evidence="1">
    <location>
        <begin position="196"/>
        <end position="216"/>
    </location>
</feature>